<gene>
    <name evidence="1" type="ORF">GSTUAT00005130001</name>
</gene>
<sequence>MYPFPSARACMSLPAHMIPFFRNDLGRQGLGMGAQLIWATWDIRTSARRHRIYRNSRSYHCAESCRVHSRSDICRRTSLNRPDRER</sequence>
<evidence type="ECO:0000313" key="2">
    <source>
        <dbReference type="Proteomes" id="UP001412239"/>
    </source>
</evidence>
<protein>
    <submittedName>
        <fullName evidence="1">Uncharacterized protein</fullName>
    </submittedName>
</protein>
<keyword evidence="2" id="KW-1185">Reference proteome</keyword>
<organism evidence="1 2">
    <name type="scientific">Tuber aestivum</name>
    <name type="common">summer truffle</name>
    <dbReference type="NCBI Taxonomy" id="59557"/>
    <lineage>
        <taxon>Eukaryota</taxon>
        <taxon>Fungi</taxon>
        <taxon>Dikarya</taxon>
        <taxon>Ascomycota</taxon>
        <taxon>Pezizomycotina</taxon>
        <taxon>Pezizomycetes</taxon>
        <taxon>Pezizales</taxon>
        <taxon>Tuberaceae</taxon>
        <taxon>Tuber</taxon>
    </lineage>
</organism>
<proteinExistence type="predicted"/>
<dbReference type="EMBL" id="LN891038">
    <property type="protein sequence ID" value="CUS10857.1"/>
    <property type="molecule type" value="Genomic_DNA"/>
</dbReference>
<dbReference type="Proteomes" id="UP001412239">
    <property type="component" value="Unassembled WGS sequence"/>
</dbReference>
<evidence type="ECO:0000313" key="1">
    <source>
        <dbReference type="EMBL" id="CUS10857.1"/>
    </source>
</evidence>
<reference evidence="1" key="1">
    <citation type="submission" date="2015-10" db="EMBL/GenBank/DDBJ databases">
        <authorList>
            <person name="Regsiter A."/>
            <person name="william w."/>
        </authorList>
    </citation>
    <scope>NUCLEOTIDE SEQUENCE</scope>
    <source>
        <strain evidence="1">Montdore</strain>
    </source>
</reference>
<accession>A0A292PWN9</accession>
<dbReference type="AlphaFoldDB" id="A0A292PWN9"/>
<name>A0A292PWN9_9PEZI</name>